<feature type="compositionally biased region" description="Basic and acidic residues" evidence="1">
    <location>
        <begin position="35"/>
        <end position="60"/>
    </location>
</feature>
<dbReference type="EMBL" id="JBITDC010000004">
    <property type="protein sequence ID" value="MFI5675300.1"/>
    <property type="molecule type" value="Genomic_DNA"/>
</dbReference>
<evidence type="ECO:0000313" key="2">
    <source>
        <dbReference type="EMBL" id="MFI5675300.1"/>
    </source>
</evidence>
<organism evidence="2 3">
    <name type="scientific">Streptomyces cellulosae</name>
    <dbReference type="NCBI Taxonomy" id="1968"/>
    <lineage>
        <taxon>Bacteria</taxon>
        <taxon>Bacillati</taxon>
        <taxon>Actinomycetota</taxon>
        <taxon>Actinomycetes</taxon>
        <taxon>Kitasatosporales</taxon>
        <taxon>Streptomycetaceae</taxon>
        <taxon>Streptomyces</taxon>
    </lineage>
</organism>
<evidence type="ECO:0000256" key="1">
    <source>
        <dbReference type="SAM" id="MobiDB-lite"/>
    </source>
</evidence>
<accession>A0ABW7XYZ2</accession>
<dbReference type="RefSeq" id="WP_398656121.1">
    <property type="nucleotide sequence ID" value="NZ_JBITDC010000004.1"/>
</dbReference>
<feature type="region of interest" description="Disordered" evidence="1">
    <location>
        <begin position="1"/>
        <end position="60"/>
    </location>
</feature>
<reference evidence="2 3" key="1">
    <citation type="submission" date="2024-10" db="EMBL/GenBank/DDBJ databases">
        <title>The Natural Products Discovery Center: Release of the First 8490 Sequenced Strains for Exploring Actinobacteria Biosynthetic Diversity.</title>
        <authorList>
            <person name="Kalkreuter E."/>
            <person name="Kautsar S.A."/>
            <person name="Yang D."/>
            <person name="Bader C.D."/>
            <person name="Teijaro C.N."/>
            <person name="Fluegel L."/>
            <person name="Davis C.M."/>
            <person name="Simpson J.R."/>
            <person name="Lauterbach L."/>
            <person name="Steele A.D."/>
            <person name="Gui C."/>
            <person name="Meng S."/>
            <person name="Li G."/>
            <person name="Viehrig K."/>
            <person name="Ye F."/>
            <person name="Su P."/>
            <person name="Kiefer A.F."/>
            <person name="Nichols A."/>
            <person name="Cepeda A.J."/>
            <person name="Yan W."/>
            <person name="Fan B."/>
            <person name="Jiang Y."/>
            <person name="Adhikari A."/>
            <person name="Zheng C.-J."/>
            <person name="Schuster L."/>
            <person name="Cowan T.M."/>
            <person name="Smanski M.J."/>
            <person name="Chevrette M.G."/>
            <person name="De Carvalho L.P.S."/>
            <person name="Shen B."/>
        </authorList>
    </citation>
    <scope>NUCLEOTIDE SEQUENCE [LARGE SCALE GENOMIC DNA]</scope>
    <source>
        <strain evidence="2 3">NPDC051599</strain>
    </source>
</reference>
<gene>
    <name evidence="2" type="ORF">ACIA8P_11600</name>
</gene>
<evidence type="ECO:0000313" key="3">
    <source>
        <dbReference type="Proteomes" id="UP001612415"/>
    </source>
</evidence>
<proteinExistence type="predicted"/>
<sequence>MTVPEENRPKTQTTDDLLEQREENPQQAAGATGRTMREALEEAEVRPDDFEDATASRRSE</sequence>
<dbReference type="Proteomes" id="UP001612415">
    <property type="component" value="Unassembled WGS sequence"/>
</dbReference>
<protein>
    <submittedName>
        <fullName evidence="2">Uncharacterized protein</fullName>
    </submittedName>
</protein>
<name>A0ABW7XYZ2_STRCE</name>
<comment type="caution">
    <text evidence="2">The sequence shown here is derived from an EMBL/GenBank/DDBJ whole genome shotgun (WGS) entry which is preliminary data.</text>
</comment>
<keyword evidence="3" id="KW-1185">Reference proteome</keyword>